<dbReference type="Gene3D" id="3.90.226.10">
    <property type="entry name" value="2-enoyl-CoA Hydratase, Chain A, domain 1"/>
    <property type="match status" value="1"/>
</dbReference>
<accession>A0ABP4VY84</accession>
<name>A0ABP4VY84_9ACTN</name>
<dbReference type="PANTHER" id="PTHR43459:SF1">
    <property type="entry name" value="EG:BACN32G11.4 PROTEIN"/>
    <property type="match status" value="1"/>
</dbReference>
<organism evidence="1 2">
    <name type="scientific">Luedemannella helvata</name>
    <dbReference type="NCBI Taxonomy" id="349315"/>
    <lineage>
        <taxon>Bacteria</taxon>
        <taxon>Bacillati</taxon>
        <taxon>Actinomycetota</taxon>
        <taxon>Actinomycetes</taxon>
        <taxon>Micromonosporales</taxon>
        <taxon>Micromonosporaceae</taxon>
        <taxon>Luedemannella</taxon>
    </lineage>
</organism>
<protein>
    <submittedName>
        <fullName evidence="1">Enoyl-CoA hydratase-related protein</fullName>
    </submittedName>
</protein>
<dbReference type="CDD" id="cd06558">
    <property type="entry name" value="crotonase-like"/>
    <property type="match status" value="1"/>
</dbReference>
<gene>
    <name evidence="1" type="ORF">GCM10009681_06860</name>
</gene>
<proteinExistence type="predicted"/>
<dbReference type="Pfam" id="PF00378">
    <property type="entry name" value="ECH_1"/>
    <property type="match status" value="1"/>
</dbReference>
<dbReference type="InterPro" id="IPR029045">
    <property type="entry name" value="ClpP/crotonase-like_dom_sf"/>
</dbReference>
<evidence type="ECO:0000313" key="1">
    <source>
        <dbReference type="EMBL" id="GAA1738718.1"/>
    </source>
</evidence>
<reference evidence="2" key="1">
    <citation type="journal article" date="2019" name="Int. J. Syst. Evol. Microbiol.">
        <title>The Global Catalogue of Microorganisms (GCM) 10K type strain sequencing project: providing services to taxonomists for standard genome sequencing and annotation.</title>
        <authorList>
            <consortium name="The Broad Institute Genomics Platform"/>
            <consortium name="The Broad Institute Genome Sequencing Center for Infectious Disease"/>
            <person name="Wu L."/>
            <person name="Ma J."/>
        </authorList>
    </citation>
    <scope>NUCLEOTIDE SEQUENCE [LARGE SCALE GENOMIC DNA]</scope>
    <source>
        <strain evidence="2">JCM 13249</strain>
    </source>
</reference>
<dbReference type="SUPFAM" id="SSF52096">
    <property type="entry name" value="ClpP/crotonase"/>
    <property type="match status" value="1"/>
</dbReference>
<sequence>MSGSDQERGPVELVRRERHDGVLVLTLNRPERRNALVHESWTALIARMADVDDDPTIRAVVITGAGGFFSAGGDLKIPPTYGSGPLAPAGRVERAQEALARIRQARVPVVAAVEGAAVGLGWSLSLACDLVVAARDAWFSAPFVERAVVPDGGLARRLTELLGRHRAARALFLGERIGAEEAWALGLVSSVVEPGGALASAVATAETLSGRDAGALELTKRLLVAAESASEESFAALELATAVVAQYGPAAAAARDGFR</sequence>
<dbReference type="Proteomes" id="UP001500655">
    <property type="component" value="Unassembled WGS sequence"/>
</dbReference>
<dbReference type="PANTHER" id="PTHR43459">
    <property type="entry name" value="ENOYL-COA HYDRATASE"/>
    <property type="match status" value="1"/>
</dbReference>
<evidence type="ECO:0000313" key="2">
    <source>
        <dbReference type="Proteomes" id="UP001500655"/>
    </source>
</evidence>
<comment type="caution">
    <text evidence="1">The sequence shown here is derived from an EMBL/GenBank/DDBJ whole genome shotgun (WGS) entry which is preliminary data.</text>
</comment>
<keyword evidence="2" id="KW-1185">Reference proteome</keyword>
<dbReference type="EMBL" id="BAAALS010000002">
    <property type="protein sequence ID" value="GAA1738718.1"/>
    <property type="molecule type" value="Genomic_DNA"/>
</dbReference>
<dbReference type="InterPro" id="IPR001753">
    <property type="entry name" value="Enoyl-CoA_hydra/iso"/>
</dbReference>